<evidence type="ECO:0000313" key="4">
    <source>
        <dbReference type="Proteomes" id="UP000262172"/>
    </source>
</evidence>
<dbReference type="PANTHER" id="PTHR43566">
    <property type="entry name" value="CONSERVED PROTEIN"/>
    <property type="match status" value="1"/>
</dbReference>
<keyword evidence="4" id="KW-1185">Reference proteome</keyword>
<protein>
    <submittedName>
        <fullName evidence="3">ATP-binding protein</fullName>
    </submittedName>
</protein>
<dbReference type="PANTHER" id="PTHR43566:SF2">
    <property type="entry name" value="DUF4143 DOMAIN-CONTAINING PROTEIN"/>
    <property type="match status" value="1"/>
</dbReference>
<sequence>MSEYMARVVDEAVSAALDHPVAVLLEGPRACGKSATGRHHSGSSVQLDVDQNALRLVGLDPSRVLAGARPRFIDEWQLAPELWNHVRAAVDVDDDGRFILAGSAVPADDTTRHSGAGRILRFRMRPMSLAETGRSTSEVSLAAIFAEPTTVTGSASLSVPELAETVVRGGWPGLRELPTGQVIDRLQSYLEDTARVDIPLLADEPRRDPEGVSRVLRALARSTATEVSNSAIARDASAGDTPMSNATVQNYLSALARVFVIEDQPSWGPQLRSRDRVRKAPRRHFADPSLATAAMGADADRLLNDLEYFGLVFESMVIRDLRVYAEPLGGIVRHYRDSAGREVDAIIERRDGSWMAVEIKLAESREEEAAASLKRFAANLDTARTQPPVAMVIVTGGRYAFTRPDGIHLVPIGVLGP</sequence>
<feature type="domain" description="AAA" evidence="1">
    <location>
        <begin position="22"/>
        <end position="131"/>
    </location>
</feature>
<dbReference type="InterPro" id="IPR041682">
    <property type="entry name" value="AAA_14"/>
</dbReference>
<gene>
    <name evidence="3" type="ORF">DY023_11180</name>
</gene>
<dbReference type="RefSeq" id="WP_116242416.1">
    <property type="nucleotide sequence ID" value="NZ_QUAB01000043.1"/>
</dbReference>
<evidence type="ECO:0000259" key="2">
    <source>
        <dbReference type="Pfam" id="PF13635"/>
    </source>
</evidence>
<feature type="domain" description="DUF4143" evidence="2">
    <location>
        <begin position="204"/>
        <end position="361"/>
    </location>
</feature>
<dbReference type="EMBL" id="QUAB01000043">
    <property type="protein sequence ID" value="REJ05132.1"/>
    <property type="molecule type" value="Genomic_DNA"/>
</dbReference>
<dbReference type="AlphaFoldDB" id="A0A371NSF0"/>
<dbReference type="OrthoDB" id="128089at2"/>
<organism evidence="3 4">
    <name type="scientific">Microbacterium bovistercoris</name>
    <dbReference type="NCBI Taxonomy" id="2293570"/>
    <lineage>
        <taxon>Bacteria</taxon>
        <taxon>Bacillati</taxon>
        <taxon>Actinomycetota</taxon>
        <taxon>Actinomycetes</taxon>
        <taxon>Micrococcales</taxon>
        <taxon>Microbacteriaceae</taxon>
        <taxon>Microbacterium</taxon>
    </lineage>
</organism>
<keyword evidence="3" id="KW-0067">ATP-binding</keyword>
<keyword evidence="3" id="KW-0547">Nucleotide-binding</keyword>
<proteinExistence type="predicted"/>
<dbReference type="Pfam" id="PF13635">
    <property type="entry name" value="DUF4143"/>
    <property type="match status" value="1"/>
</dbReference>
<name>A0A371NSF0_9MICO</name>
<comment type="caution">
    <text evidence="3">The sequence shown here is derived from an EMBL/GenBank/DDBJ whole genome shotgun (WGS) entry which is preliminary data.</text>
</comment>
<dbReference type="Pfam" id="PF13173">
    <property type="entry name" value="AAA_14"/>
    <property type="match status" value="1"/>
</dbReference>
<dbReference type="InterPro" id="IPR025420">
    <property type="entry name" value="DUF4143"/>
</dbReference>
<reference evidence="3 4" key="1">
    <citation type="submission" date="2018-08" db="EMBL/GenBank/DDBJ databases">
        <title>Isolation, diversity and antifungal activity of Actinobacteria from cow dung.</title>
        <authorList>
            <person name="Ling L."/>
        </authorList>
    </citation>
    <scope>NUCLEOTIDE SEQUENCE [LARGE SCALE GENOMIC DNA]</scope>
    <source>
        <strain evidence="3 4">NEAU-LLE</strain>
    </source>
</reference>
<evidence type="ECO:0000259" key="1">
    <source>
        <dbReference type="Pfam" id="PF13173"/>
    </source>
</evidence>
<evidence type="ECO:0000313" key="3">
    <source>
        <dbReference type="EMBL" id="REJ05132.1"/>
    </source>
</evidence>
<accession>A0A371NSF0</accession>
<dbReference type="Proteomes" id="UP000262172">
    <property type="component" value="Unassembled WGS sequence"/>
</dbReference>
<dbReference type="GO" id="GO:0005524">
    <property type="term" value="F:ATP binding"/>
    <property type="evidence" value="ECO:0007669"/>
    <property type="project" value="UniProtKB-KW"/>
</dbReference>